<dbReference type="OrthoDB" id="2219495at2759"/>
<feature type="domain" description="FAD dependent oxidoreductase" evidence="7">
    <location>
        <begin position="16"/>
        <end position="379"/>
    </location>
</feature>
<feature type="region of interest" description="Disordered" evidence="6">
    <location>
        <begin position="404"/>
        <end position="425"/>
    </location>
</feature>
<reference evidence="8" key="1">
    <citation type="submission" date="2020-11" db="EMBL/GenBank/DDBJ databases">
        <authorList>
            <consortium name="DOE Joint Genome Institute"/>
            <person name="Ahrendt S."/>
            <person name="Riley R."/>
            <person name="Andreopoulos W."/>
            <person name="Labutti K."/>
            <person name="Pangilinan J."/>
            <person name="Ruiz-Duenas F.J."/>
            <person name="Barrasa J.M."/>
            <person name="Sanchez-Garcia M."/>
            <person name="Camarero S."/>
            <person name="Miyauchi S."/>
            <person name="Serrano A."/>
            <person name="Linde D."/>
            <person name="Babiker R."/>
            <person name="Drula E."/>
            <person name="Ayuso-Fernandez I."/>
            <person name="Pacheco R."/>
            <person name="Padilla G."/>
            <person name="Ferreira P."/>
            <person name="Barriuso J."/>
            <person name="Kellner H."/>
            <person name="Castanera R."/>
            <person name="Alfaro M."/>
            <person name="Ramirez L."/>
            <person name="Pisabarro A.G."/>
            <person name="Kuo A."/>
            <person name="Tritt A."/>
            <person name="Lipzen A."/>
            <person name="He G."/>
            <person name="Yan M."/>
            <person name="Ng V."/>
            <person name="Cullen D."/>
            <person name="Martin F."/>
            <person name="Rosso M.-N."/>
            <person name="Henrissat B."/>
            <person name="Hibbett D."/>
            <person name="Martinez A.T."/>
            <person name="Grigoriev I.V."/>
        </authorList>
    </citation>
    <scope>NUCLEOTIDE SEQUENCE</scope>
    <source>
        <strain evidence="8">AH 40177</strain>
    </source>
</reference>
<evidence type="ECO:0000256" key="3">
    <source>
        <dbReference type="ARBA" id="ARBA00022630"/>
    </source>
</evidence>
<accession>A0A9P5Q2T7</accession>
<dbReference type="Gene3D" id="3.30.9.10">
    <property type="entry name" value="D-Amino Acid Oxidase, subunit A, domain 2"/>
    <property type="match status" value="1"/>
</dbReference>
<organism evidence="8 9">
    <name type="scientific">Rhodocollybia butyracea</name>
    <dbReference type="NCBI Taxonomy" id="206335"/>
    <lineage>
        <taxon>Eukaryota</taxon>
        <taxon>Fungi</taxon>
        <taxon>Dikarya</taxon>
        <taxon>Basidiomycota</taxon>
        <taxon>Agaricomycotina</taxon>
        <taxon>Agaricomycetes</taxon>
        <taxon>Agaricomycetidae</taxon>
        <taxon>Agaricales</taxon>
        <taxon>Marasmiineae</taxon>
        <taxon>Omphalotaceae</taxon>
        <taxon>Rhodocollybia</taxon>
    </lineage>
</organism>
<dbReference type="GO" id="GO:0008115">
    <property type="term" value="F:sarcosine oxidase activity"/>
    <property type="evidence" value="ECO:0007669"/>
    <property type="project" value="TreeGrafter"/>
</dbReference>
<comment type="similarity">
    <text evidence="2">Belongs to the MSOX/MTOX family.</text>
</comment>
<feature type="compositionally biased region" description="Basic and acidic residues" evidence="6">
    <location>
        <begin position="404"/>
        <end position="415"/>
    </location>
</feature>
<protein>
    <submittedName>
        <fullName evidence="8">FAD dependent oxidoreductase</fullName>
    </submittedName>
</protein>
<comment type="caution">
    <text evidence="8">The sequence shown here is derived from an EMBL/GenBank/DDBJ whole genome shotgun (WGS) entry which is preliminary data.</text>
</comment>
<dbReference type="GO" id="GO:0004657">
    <property type="term" value="F:proline dehydrogenase activity"/>
    <property type="evidence" value="ECO:0007669"/>
    <property type="project" value="TreeGrafter"/>
</dbReference>
<dbReference type="EMBL" id="JADNRY010000017">
    <property type="protein sequence ID" value="KAF9073582.1"/>
    <property type="molecule type" value="Genomic_DNA"/>
</dbReference>
<keyword evidence="4" id="KW-0274">FAD</keyword>
<keyword evidence="5" id="KW-0560">Oxidoreductase</keyword>
<evidence type="ECO:0000256" key="2">
    <source>
        <dbReference type="ARBA" id="ARBA00010989"/>
    </source>
</evidence>
<gene>
    <name evidence="8" type="ORF">BDP27DRAFT_1417060</name>
</gene>
<dbReference type="SUPFAM" id="SSF51905">
    <property type="entry name" value="FAD/NAD(P)-binding domain"/>
    <property type="match status" value="1"/>
</dbReference>
<dbReference type="InterPro" id="IPR006076">
    <property type="entry name" value="FAD-dep_OxRdtase"/>
</dbReference>
<evidence type="ECO:0000313" key="8">
    <source>
        <dbReference type="EMBL" id="KAF9073582.1"/>
    </source>
</evidence>
<evidence type="ECO:0000256" key="1">
    <source>
        <dbReference type="ARBA" id="ARBA00001974"/>
    </source>
</evidence>
<dbReference type="AlphaFoldDB" id="A0A9P5Q2T7"/>
<dbReference type="InterPro" id="IPR036188">
    <property type="entry name" value="FAD/NAD-bd_sf"/>
</dbReference>
<dbReference type="GO" id="GO:0050031">
    <property type="term" value="F:L-pipecolate oxidase activity"/>
    <property type="evidence" value="ECO:0007669"/>
    <property type="project" value="TreeGrafter"/>
</dbReference>
<proteinExistence type="inferred from homology"/>
<evidence type="ECO:0000256" key="6">
    <source>
        <dbReference type="SAM" id="MobiDB-lite"/>
    </source>
</evidence>
<dbReference type="Gene3D" id="3.50.50.60">
    <property type="entry name" value="FAD/NAD(P)-binding domain"/>
    <property type="match status" value="1"/>
</dbReference>
<evidence type="ECO:0000256" key="5">
    <source>
        <dbReference type="ARBA" id="ARBA00023002"/>
    </source>
</evidence>
<name>A0A9P5Q2T7_9AGAR</name>
<dbReference type="PANTHER" id="PTHR10961">
    <property type="entry name" value="PEROXISOMAL SARCOSINE OXIDASE"/>
    <property type="match status" value="1"/>
</dbReference>
<comment type="cofactor">
    <cofactor evidence="1">
        <name>FAD</name>
        <dbReference type="ChEBI" id="CHEBI:57692"/>
    </cofactor>
</comment>
<dbReference type="InterPro" id="IPR045170">
    <property type="entry name" value="MTOX"/>
</dbReference>
<dbReference type="PANTHER" id="PTHR10961:SF46">
    <property type="entry name" value="PEROXISOMAL SARCOSINE OXIDASE"/>
    <property type="match status" value="1"/>
</dbReference>
<dbReference type="GO" id="GO:0050660">
    <property type="term" value="F:flavin adenine dinucleotide binding"/>
    <property type="evidence" value="ECO:0007669"/>
    <property type="project" value="InterPro"/>
</dbReference>
<dbReference type="Proteomes" id="UP000772434">
    <property type="component" value="Unassembled WGS sequence"/>
</dbReference>
<sequence length="425" mass="46714">MDYSSAPAAASPSDNITIVGAGCFGISTAYHLLKRGFQNITIIERSDELPAKDGSSNDINRIVRTSYPDPFYAQLAIDAIKSWKGDVDIWGDSYHESGVLVVGGSPYADQSYISDVQNGLRLQKLANSAAIRQCFTKDITVGEISHGYLNRDSGWADAGKATLLLTQKVIALGGRLISGKRCVKLVRKDGKTEGVECHDGTIIASSLIILAAGPWSPSVFPELEYKDRSHATGQGIAMVQLTQEEADRYREVPVFTNFGTGFYCFPPTENNIVKMAIHAPGFTHIVNQISTPRTVITHPEDGLFIPRPYARRLREEFAAVYPELAKKAFSNTRLCWYNDTSDGDWIIGRHPTDSSIFFATGGSGHAFKFLPVIGRVVADAVQGLLEPQLMRKFAFDREMTHDTSRDIPGMTREELDTNDLCGPEI</sequence>
<keyword evidence="3" id="KW-0285">Flavoprotein</keyword>
<evidence type="ECO:0000259" key="7">
    <source>
        <dbReference type="Pfam" id="PF01266"/>
    </source>
</evidence>
<evidence type="ECO:0000256" key="4">
    <source>
        <dbReference type="ARBA" id="ARBA00022827"/>
    </source>
</evidence>
<evidence type="ECO:0000313" key="9">
    <source>
        <dbReference type="Proteomes" id="UP000772434"/>
    </source>
</evidence>
<keyword evidence="9" id="KW-1185">Reference proteome</keyword>
<dbReference type="Pfam" id="PF01266">
    <property type="entry name" value="DAO"/>
    <property type="match status" value="1"/>
</dbReference>